<proteinExistence type="inferred from homology"/>
<feature type="domain" description="BD-FAE-like" evidence="5">
    <location>
        <begin position="72"/>
        <end position="267"/>
    </location>
</feature>
<evidence type="ECO:0000259" key="5">
    <source>
        <dbReference type="Pfam" id="PF20434"/>
    </source>
</evidence>
<evidence type="ECO:0000256" key="3">
    <source>
        <dbReference type="PROSITE-ProRule" id="PRU10038"/>
    </source>
</evidence>
<dbReference type="Proteomes" id="UP000294641">
    <property type="component" value="Unassembled WGS sequence"/>
</dbReference>
<reference evidence="6 8" key="1">
    <citation type="submission" date="2018-06" db="EMBL/GenBank/DDBJ databases">
        <authorList>
            <consortium name="Pathogen Informatics"/>
            <person name="Doyle S."/>
        </authorList>
    </citation>
    <scope>NUCLEOTIDE SEQUENCE [LARGE SCALE GENOMIC DNA]</scope>
    <source>
        <strain evidence="6 8">NCTC10597</strain>
    </source>
</reference>
<comment type="similarity">
    <text evidence="1">Belongs to the 'GDXG' lipolytic enzyme family.</text>
</comment>
<evidence type="ECO:0000256" key="4">
    <source>
        <dbReference type="SAM" id="Phobius"/>
    </source>
</evidence>
<sequence length="329" mass="36535">MNIFKKIIIVIAICLVIGSGYIYFSPVPTAALVHQLFKNGVAVPPKHYTSIEAQTKRFNHIDYASEYDDGQLDIVVPKNVDTPLPTILWVHGGAYVGGDKKDVTEYAVQLAAKGYAVINMNYELAPSAKYPTPLKQMDEVYAFLIANSQKYNLDLNNLFIAGDSAGAQIASQYINIQVDHDYAKKVGFQQVIEPSTIRGALLFCGPYDLAAFANTGSSKTLNFIFDRIAWAYIGEKDWRNAEATKLASLTDTVSKNYVPSFITDGNSGSFEDHGKKLGAILKSYAIPVEEVYYPLDEAKLEHEYQFKMDTKQAQATFDSLLKFTKEQSS</sequence>
<reference evidence="7 9" key="2">
    <citation type="submission" date="2019-03" db="EMBL/GenBank/DDBJ databases">
        <title>Genomic Encyclopedia of Type Strains, Phase IV (KMG-IV): sequencing the most valuable type-strain genomes for metagenomic binning, comparative biology and taxonomic classification.</title>
        <authorList>
            <person name="Goeker M."/>
        </authorList>
    </citation>
    <scope>NUCLEOTIDE SEQUENCE [LARGE SCALE GENOMIC DNA]</scope>
    <source>
        <strain evidence="7 9">DSM 20580</strain>
    </source>
</reference>
<evidence type="ECO:0000256" key="2">
    <source>
        <dbReference type="ARBA" id="ARBA00022801"/>
    </source>
</evidence>
<dbReference type="RefSeq" id="WP_109348585.1">
    <property type="nucleotide sequence ID" value="NZ_BJUE01000005.1"/>
</dbReference>
<dbReference type="PANTHER" id="PTHR48081">
    <property type="entry name" value="AB HYDROLASE SUPERFAMILY PROTEIN C4A8.06C"/>
    <property type="match status" value="1"/>
</dbReference>
<feature type="transmembrane region" description="Helical" evidence="4">
    <location>
        <begin position="7"/>
        <end position="24"/>
    </location>
</feature>
<dbReference type="EMBL" id="UGNP01000001">
    <property type="protein sequence ID" value="STX10495.1"/>
    <property type="molecule type" value="Genomic_DNA"/>
</dbReference>
<keyword evidence="4" id="KW-0472">Membrane</keyword>
<dbReference type="SUPFAM" id="SSF53474">
    <property type="entry name" value="alpha/beta-Hydrolases"/>
    <property type="match status" value="1"/>
</dbReference>
<keyword evidence="9" id="KW-1185">Reference proteome</keyword>
<dbReference type="Pfam" id="PF20434">
    <property type="entry name" value="BD-FAE"/>
    <property type="match status" value="1"/>
</dbReference>
<feature type="active site" evidence="3">
    <location>
        <position position="164"/>
    </location>
</feature>
<dbReference type="InterPro" id="IPR050300">
    <property type="entry name" value="GDXG_lipolytic_enzyme"/>
</dbReference>
<organism evidence="6 8">
    <name type="scientific">Kurthia zopfii</name>
    <dbReference type="NCBI Taxonomy" id="1650"/>
    <lineage>
        <taxon>Bacteria</taxon>
        <taxon>Bacillati</taxon>
        <taxon>Bacillota</taxon>
        <taxon>Bacilli</taxon>
        <taxon>Bacillales</taxon>
        <taxon>Caryophanaceae</taxon>
        <taxon>Kurthia</taxon>
    </lineage>
</organism>
<dbReference type="EC" id="3.1.1.-" evidence="6"/>
<keyword evidence="2 6" id="KW-0378">Hydrolase</keyword>
<dbReference type="Gene3D" id="3.40.50.1820">
    <property type="entry name" value="alpha/beta hydrolase"/>
    <property type="match status" value="1"/>
</dbReference>
<dbReference type="InterPro" id="IPR029058">
    <property type="entry name" value="AB_hydrolase_fold"/>
</dbReference>
<dbReference type="EMBL" id="SNZG01000003">
    <property type="protein sequence ID" value="TDR42668.1"/>
    <property type="molecule type" value="Genomic_DNA"/>
</dbReference>
<keyword evidence="4" id="KW-1133">Transmembrane helix</keyword>
<dbReference type="AlphaFoldDB" id="A0A8B4QCV0"/>
<evidence type="ECO:0000313" key="8">
    <source>
        <dbReference type="Proteomes" id="UP000254330"/>
    </source>
</evidence>
<gene>
    <name evidence="6" type="primary">aes</name>
    <name evidence="7" type="ORF">DFR61_10343</name>
    <name evidence="6" type="ORF">NCTC10597_02242</name>
</gene>
<protein>
    <submittedName>
        <fullName evidence="6 7">Acetyl esterase</fullName>
        <ecNumber evidence="6">3.1.1.-</ecNumber>
    </submittedName>
</protein>
<dbReference type="OrthoDB" id="9815425at2"/>
<evidence type="ECO:0000313" key="7">
    <source>
        <dbReference type="EMBL" id="TDR42668.1"/>
    </source>
</evidence>
<dbReference type="Proteomes" id="UP000254330">
    <property type="component" value="Unassembled WGS sequence"/>
</dbReference>
<dbReference type="InterPro" id="IPR049492">
    <property type="entry name" value="BD-FAE-like_dom"/>
</dbReference>
<dbReference type="GO" id="GO:0016787">
    <property type="term" value="F:hydrolase activity"/>
    <property type="evidence" value="ECO:0007669"/>
    <property type="project" value="UniProtKB-KW"/>
</dbReference>
<keyword evidence="4" id="KW-0812">Transmembrane</keyword>
<comment type="caution">
    <text evidence="6">The sequence shown here is derived from an EMBL/GenBank/DDBJ whole genome shotgun (WGS) entry which is preliminary data.</text>
</comment>
<accession>A0A8B4QCV0</accession>
<dbReference type="InterPro" id="IPR033140">
    <property type="entry name" value="Lipase_GDXG_put_SER_AS"/>
</dbReference>
<evidence type="ECO:0000313" key="6">
    <source>
        <dbReference type="EMBL" id="STX10495.1"/>
    </source>
</evidence>
<evidence type="ECO:0000313" key="9">
    <source>
        <dbReference type="Proteomes" id="UP000294641"/>
    </source>
</evidence>
<evidence type="ECO:0000256" key="1">
    <source>
        <dbReference type="ARBA" id="ARBA00010515"/>
    </source>
</evidence>
<dbReference type="PANTHER" id="PTHR48081:SF6">
    <property type="entry name" value="PEPTIDASE S9 PROLYL OLIGOPEPTIDASE CATALYTIC DOMAIN-CONTAINING PROTEIN"/>
    <property type="match status" value="1"/>
</dbReference>
<name>A0A8B4QCV0_9BACL</name>
<dbReference type="PROSITE" id="PS01174">
    <property type="entry name" value="LIPASE_GDXG_SER"/>
    <property type="match status" value="1"/>
</dbReference>